<keyword evidence="2" id="KW-1185">Reference proteome</keyword>
<reference evidence="1" key="1">
    <citation type="journal article" date="2019" name="bioRxiv">
        <title>The Genome of the Zebra Mussel, Dreissena polymorpha: A Resource for Invasive Species Research.</title>
        <authorList>
            <person name="McCartney M.A."/>
            <person name="Auch B."/>
            <person name="Kono T."/>
            <person name="Mallez S."/>
            <person name="Zhang Y."/>
            <person name="Obille A."/>
            <person name="Becker A."/>
            <person name="Abrahante J.E."/>
            <person name="Garbe J."/>
            <person name="Badalamenti J.P."/>
            <person name="Herman A."/>
            <person name="Mangelson H."/>
            <person name="Liachko I."/>
            <person name="Sullivan S."/>
            <person name="Sone E.D."/>
            <person name="Koren S."/>
            <person name="Silverstein K.A.T."/>
            <person name="Beckman K.B."/>
            <person name="Gohl D.M."/>
        </authorList>
    </citation>
    <scope>NUCLEOTIDE SEQUENCE</scope>
    <source>
        <strain evidence="1">Duluth1</strain>
        <tissue evidence="1">Whole animal</tissue>
    </source>
</reference>
<reference evidence="1" key="2">
    <citation type="submission" date="2020-11" db="EMBL/GenBank/DDBJ databases">
        <authorList>
            <person name="McCartney M.A."/>
            <person name="Auch B."/>
            <person name="Kono T."/>
            <person name="Mallez S."/>
            <person name="Becker A."/>
            <person name="Gohl D.M."/>
            <person name="Silverstein K.A.T."/>
            <person name="Koren S."/>
            <person name="Bechman K.B."/>
            <person name="Herman A."/>
            <person name="Abrahante J.E."/>
            <person name="Garbe J."/>
        </authorList>
    </citation>
    <scope>NUCLEOTIDE SEQUENCE</scope>
    <source>
        <strain evidence="1">Duluth1</strain>
        <tissue evidence="1">Whole animal</tissue>
    </source>
</reference>
<organism evidence="1 2">
    <name type="scientific">Dreissena polymorpha</name>
    <name type="common">Zebra mussel</name>
    <name type="synonym">Mytilus polymorpha</name>
    <dbReference type="NCBI Taxonomy" id="45954"/>
    <lineage>
        <taxon>Eukaryota</taxon>
        <taxon>Metazoa</taxon>
        <taxon>Spiralia</taxon>
        <taxon>Lophotrochozoa</taxon>
        <taxon>Mollusca</taxon>
        <taxon>Bivalvia</taxon>
        <taxon>Autobranchia</taxon>
        <taxon>Heteroconchia</taxon>
        <taxon>Euheterodonta</taxon>
        <taxon>Imparidentia</taxon>
        <taxon>Neoheterodontei</taxon>
        <taxon>Myida</taxon>
        <taxon>Dreissenoidea</taxon>
        <taxon>Dreissenidae</taxon>
        <taxon>Dreissena</taxon>
    </lineage>
</organism>
<evidence type="ECO:0000313" key="2">
    <source>
        <dbReference type="Proteomes" id="UP000828390"/>
    </source>
</evidence>
<sequence length="139" mass="16310">MCVYHLREADEDNDHMEIIEAGDLIFDVSEEKEADQPEEEEITTEADRQEEVVDLVRERKCIAFDRNLLELARLKVTSVCDRKNCRSNVKMTTKRVGSSTTIQWVCSCCIIVYTFRDLSKRSFYLIIICRNNILYQSFI</sequence>
<gene>
    <name evidence="1" type="ORF">DPMN_005768</name>
</gene>
<accession>A0A9D4MST8</accession>
<protein>
    <submittedName>
        <fullName evidence="1">Uncharacterized protein</fullName>
    </submittedName>
</protein>
<dbReference type="EMBL" id="JAIWYP010000001">
    <property type="protein sequence ID" value="KAH3881841.1"/>
    <property type="molecule type" value="Genomic_DNA"/>
</dbReference>
<dbReference type="AlphaFoldDB" id="A0A9D4MST8"/>
<dbReference type="Proteomes" id="UP000828390">
    <property type="component" value="Unassembled WGS sequence"/>
</dbReference>
<evidence type="ECO:0000313" key="1">
    <source>
        <dbReference type="EMBL" id="KAH3881841.1"/>
    </source>
</evidence>
<proteinExistence type="predicted"/>
<comment type="caution">
    <text evidence="1">The sequence shown here is derived from an EMBL/GenBank/DDBJ whole genome shotgun (WGS) entry which is preliminary data.</text>
</comment>
<name>A0A9D4MST8_DREPO</name>